<protein>
    <recommendedName>
        <fullName evidence="2">Apple domain-containing protein</fullName>
    </recommendedName>
</protein>
<gene>
    <name evidence="1" type="ORF">GSOID_T00021580001</name>
</gene>
<name>E4YDP3_OIKDI</name>
<evidence type="ECO:0008006" key="2">
    <source>
        <dbReference type="Google" id="ProtNLM"/>
    </source>
</evidence>
<dbReference type="Proteomes" id="UP000011014">
    <property type="component" value="Unassembled WGS sequence"/>
</dbReference>
<evidence type="ECO:0000313" key="1">
    <source>
        <dbReference type="EMBL" id="CBY33654.1"/>
    </source>
</evidence>
<accession>E4YDP3</accession>
<sequence length="340" mass="39123">MYDLSLLVERFQQLNWTKQDLAILSQILSYARKNVQASPDIYYSADGCYIFGGLEEAEGKTFSTKLDNCEYYVPLKSYLEIEYEYNNKTKEENYQIFNEKNTSDWDLLAYAQLDLFSEIGDYAYAYTSNFTHSLATSVPEEYPVALNNSFYLQIDGGFYFRWTTTIDNVTPSKSAIDEEISWTSWISVQTYINEFFYDIFYDGEFFFINYEIAPEQGDIEIIAGEYPELEGECISDTHFGDIIFYPLGEFSFPVTSIDAATVNDTTVSDLKTCQNQCVSYAGCYQMHYSDDTCSLFNDVPQVADETFSTNIESCDSSYTYAKDSIIFKQFTFKNSDANPI</sequence>
<proteinExistence type="predicted"/>
<organism evidence="1">
    <name type="scientific">Oikopleura dioica</name>
    <name type="common">Tunicate</name>
    <dbReference type="NCBI Taxonomy" id="34765"/>
    <lineage>
        <taxon>Eukaryota</taxon>
        <taxon>Metazoa</taxon>
        <taxon>Chordata</taxon>
        <taxon>Tunicata</taxon>
        <taxon>Appendicularia</taxon>
        <taxon>Copelata</taxon>
        <taxon>Oikopleuridae</taxon>
        <taxon>Oikopleura</taxon>
    </lineage>
</organism>
<reference evidence="1" key="1">
    <citation type="journal article" date="2010" name="Science">
        <title>Plasticity of animal genome architecture unmasked by rapid evolution of a pelagic tunicate.</title>
        <authorList>
            <person name="Denoeud F."/>
            <person name="Henriet S."/>
            <person name="Mungpakdee S."/>
            <person name="Aury J.M."/>
            <person name="Da Silva C."/>
            <person name="Brinkmann H."/>
            <person name="Mikhaleva J."/>
            <person name="Olsen L.C."/>
            <person name="Jubin C."/>
            <person name="Canestro C."/>
            <person name="Bouquet J.M."/>
            <person name="Danks G."/>
            <person name="Poulain J."/>
            <person name="Campsteijn C."/>
            <person name="Adamski M."/>
            <person name="Cross I."/>
            <person name="Yadetie F."/>
            <person name="Muffato M."/>
            <person name="Louis A."/>
            <person name="Butcher S."/>
            <person name="Tsagkogeorga G."/>
            <person name="Konrad A."/>
            <person name="Singh S."/>
            <person name="Jensen M.F."/>
            <person name="Cong E.H."/>
            <person name="Eikeseth-Otteraa H."/>
            <person name="Noel B."/>
            <person name="Anthouard V."/>
            <person name="Porcel B.M."/>
            <person name="Kachouri-Lafond R."/>
            <person name="Nishino A."/>
            <person name="Ugolini M."/>
            <person name="Chourrout P."/>
            <person name="Nishida H."/>
            <person name="Aasland R."/>
            <person name="Huzurbazar S."/>
            <person name="Westhof E."/>
            <person name="Delsuc F."/>
            <person name="Lehrach H."/>
            <person name="Reinhardt R."/>
            <person name="Weissenbach J."/>
            <person name="Roy S.W."/>
            <person name="Artiguenave F."/>
            <person name="Postlethwait J.H."/>
            <person name="Manak J.R."/>
            <person name="Thompson E.M."/>
            <person name="Jaillon O."/>
            <person name="Du Pasquier L."/>
            <person name="Boudinot P."/>
            <person name="Liberles D.A."/>
            <person name="Volff J.N."/>
            <person name="Philippe H."/>
            <person name="Lenhard B."/>
            <person name="Roest Crollius H."/>
            <person name="Wincker P."/>
            <person name="Chourrout D."/>
        </authorList>
    </citation>
    <scope>NUCLEOTIDE SEQUENCE [LARGE SCALE GENOMIC DNA]</scope>
</reference>
<dbReference type="EMBL" id="FN654435">
    <property type="protein sequence ID" value="CBY33654.1"/>
    <property type="molecule type" value="Genomic_DNA"/>
</dbReference>
<dbReference type="AlphaFoldDB" id="E4YDP3"/>